<dbReference type="AlphaFoldDB" id="A0A9P6W5K0"/>
<protein>
    <submittedName>
        <fullName evidence="3">Uncharacterized protein</fullName>
    </submittedName>
</protein>
<proteinExistence type="predicted"/>
<comment type="caution">
    <text evidence="3">The sequence shown here is derived from an EMBL/GenBank/DDBJ whole genome shotgun (WGS) entry which is preliminary data.</text>
</comment>
<dbReference type="EMBL" id="PUHQ01000010">
    <property type="protein sequence ID" value="KAG0665185.1"/>
    <property type="molecule type" value="Genomic_DNA"/>
</dbReference>
<reference evidence="3 4" key="1">
    <citation type="submission" date="2020-11" db="EMBL/GenBank/DDBJ databases">
        <title>Kefir isolates.</title>
        <authorList>
            <person name="Marcisauskas S."/>
            <person name="Kim Y."/>
            <person name="Blasche S."/>
        </authorList>
    </citation>
    <scope>NUCLEOTIDE SEQUENCE [LARGE SCALE GENOMIC DNA]</scope>
    <source>
        <strain evidence="3 4">KR</strain>
    </source>
</reference>
<evidence type="ECO:0000256" key="2">
    <source>
        <dbReference type="SAM" id="Phobius"/>
    </source>
</evidence>
<keyword evidence="2" id="KW-0472">Membrane</keyword>
<dbReference type="OrthoDB" id="10523511at2759"/>
<sequence>MAGKAAKVSSEQAQLLPAAAPPPYTELPSSNQPGGSSSQQQQQQQQQHQRYPSGPTAFSSLPPPGPALHAQADSQYAYLTARAAANRADRRAARRLCGAFCWAIVLWMIMGAVNRIALAARPDALAVPVEEGFASI</sequence>
<evidence type="ECO:0000313" key="3">
    <source>
        <dbReference type="EMBL" id="KAG0665185.1"/>
    </source>
</evidence>
<keyword evidence="4" id="KW-1185">Reference proteome</keyword>
<accession>A0A9P6W5K0</accession>
<dbReference type="Proteomes" id="UP000777482">
    <property type="component" value="Unassembled WGS sequence"/>
</dbReference>
<name>A0A9P6W5K0_RHOMI</name>
<gene>
    <name evidence="3" type="ORF">C6P46_000282</name>
</gene>
<keyword evidence="2" id="KW-1133">Transmembrane helix</keyword>
<keyword evidence="2" id="KW-0812">Transmembrane</keyword>
<evidence type="ECO:0000313" key="4">
    <source>
        <dbReference type="Proteomes" id="UP000777482"/>
    </source>
</evidence>
<feature type="region of interest" description="Disordered" evidence="1">
    <location>
        <begin position="1"/>
        <end position="69"/>
    </location>
</feature>
<organism evidence="3 4">
    <name type="scientific">Rhodotorula mucilaginosa</name>
    <name type="common">Yeast</name>
    <name type="synonym">Rhodotorula rubra</name>
    <dbReference type="NCBI Taxonomy" id="5537"/>
    <lineage>
        <taxon>Eukaryota</taxon>
        <taxon>Fungi</taxon>
        <taxon>Dikarya</taxon>
        <taxon>Basidiomycota</taxon>
        <taxon>Pucciniomycotina</taxon>
        <taxon>Microbotryomycetes</taxon>
        <taxon>Sporidiobolales</taxon>
        <taxon>Sporidiobolaceae</taxon>
        <taxon>Rhodotorula</taxon>
    </lineage>
</organism>
<feature type="transmembrane region" description="Helical" evidence="2">
    <location>
        <begin position="96"/>
        <end position="118"/>
    </location>
</feature>
<evidence type="ECO:0000256" key="1">
    <source>
        <dbReference type="SAM" id="MobiDB-lite"/>
    </source>
</evidence>
<feature type="compositionally biased region" description="Low complexity" evidence="1">
    <location>
        <begin position="28"/>
        <end position="55"/>
    </location>
</feature>